<keyword evidence="2" id="KW-1185">Reference proteome</keyword>
<reference evidence="1 2" key="1">
    <citation type="submission" date="2016-10" db="EMBL/GenBank/DDBJ databases">
        <authorList>
            <person name="de Groot N.N."/>
        </authorList>
    </citation>
    <scope>NUCLEOTIDE SEQUENCE [LARGE SCALE GENOMIC DNA]</scope>
    <source>
        <strain evidence="2">L7-484,KACC 16230,DSM 25025</strain>
    </source>
</reference>
<dbReference type="AlphaFoldDB" id="A0A1H0IU85"/>
<evidence type="ECO:0000313" key="1">
    <source>
        <dbReference type="EMBL" id="SDO34611.1"/>
    </source>
</evidence>
<dbReference type="InterPro" id="IPR013078">
    <property type="entry name" value="His_Pase_superF_clade-1"/>
</dbReference>
<dbReference type="Proteomes" id="UP000198793">
    <property type="component" value="Unassembled WGS sequence"/>
</dbReference>
<dbReference type="EMBL" id="FNIT01000005">
    <property type="protein sequence ID" value="SDO34611.1"/>
    <property type="molecule type" value="Genomic_DNA"/>
</dbReference>
<dbReference type="SUPFAM" id="SSF53254">
    <property type="entry name" value="Phosphoglycerate mutase-like"/>
    <property type="match status" value="1"/>
</dbReference>
<dbReference type="Gene3D" id="3.40.50.1240">
    <property type="entry name" value="Phosphoglycerate mutase-like"/>
    <property type="match status" value="1"/>
</dbReference>
<proteinExistence type="predicted"/>
<dbReference type="RefSeq" id="WP_090674038.1">
    <property type="nucleotide sequence ID" value="NZ_FNIT01000005.1"/>
</dbReference>
<sequence length="193" mass="21498">MKGGRLVFITHPEVVIDPAVPVEAWSLSARGRERMNAFAREGDWDQLVEVWSSREPKAREGAEILAARQGLVVRSRDDLGENDRRATGFLPPDEFQRTADLFFAHPAESIRGWERAVDAQARVRRAVDAVLAEAPCEGDVAVVAHGGVGTLLLLSFLGEPISRSADQPFEGHYWTLERSSGRVLHRWRPIAPR</sequence>
<protein>
    <submittedName>
        <fullName evidence="1">Broad specificity phosphatase PhoE</fullName>
    </submittedName>
</protein>
<dbReference type="Pfam" id="PF00300">
    <property type="entry name" value="His_Phos_1"/>
    <property type="match status" value="1"/>
</dbReference>
<dbReference type="OrthoDB" id="34197at2"/>
<evidence type="ECO:0000313" key="2">
    <source>
        <dbReference type="Proteomes" id="UP000198793"/>
    </source>
</evidence>
<name>A0A1H0IU85_9HYPH</name>
<accession>A0A1H0IU85</accession>
<dbReference type="STRING" id="1166073.SAMN05192530_105324"/>
<organism evidence="1 2">
    <name type="scientific">Aureimonas jatrophae</name>
    <dbReference type="NCBI Taxonomy" id="1166073"/>
    <lineage>
        <taxon>Bacteria</taxon>
        <taxon>Pseudomonadati</taxon>
        <taxon>Pseudomonadota</taxon>
        <taxon>Alphaproteobacteria</taxon>
        <taxon>Hyphomicrobiales</taxon>
        <taxon>Aurantimonadaceae</taxon>
        <taxon>Aureimonas</taxon>
    </lineage>
</organism>
<dbReference type="InterPro" id="IPR029033">
    <property type="entry name" value="His_PPase_superfam"/>
</dbReference>
<gene>
    <name evidence="1" type="ORF">SAMN05192530_105324</name>
</gene>